<dbReference type="EMBL" id="CADCXU010009729">
    <property type="protein sequence ID" value="CAB0000634.1"/>
    <property type="molecule type" value="Genomic_DNA"/>
</dbReference>
<proteinExistence type="predicted"/>
<protein>
    <submittedName>
        <fullName evidence="1">Uncharacterized protein</fullName>
    </submittedName>
</protein>
<evidence type="ECO:0000313" key="2">
    <source>
        <dbReference type="Proteomes" id="UP000479000"/>
    </source>
</evidence>
<organism evidence="1 2">
    <name type="scientific">Nesidiocoris tenuis</name>
    <dbReference type="NCBI Taxonomy" id="355587"/>
    <lineage>
        <taxon>Eukaryota</taxon>
        <taxon>Metazoa</taxon>
        <taxon>Ecdysozoa</taxon>
        <taxon>Arthropoda</taxon>
        <taxon>Hexapoda</taxon>
        <taxon>Insecta</taxon>
        <taxon>Pterygota</taxon>
        <taxon>Neoptera</taxon>
        <taxon>Paraneoptera</taxon>
        <taxon>Hemiptera</taxon>
        <taxon>Heteroptera</taxon>
        <taxon>Panheteroptera</taxon>
        <taxon>Cimicomorpha</taxon>
        <taxon>Miridae</taxon>
        <taxon>Dicyphina</taxon>
        <taxon>Nesidiocoris</taxon>
    </lineage>
</organism>
<evidence type="ECO:0000313" key="1">
    <source>
        <dbReference type="EMBL" id="CAB0000634.1"/>
    </source>
</evidence>
<accession>A0A6H5GB36</accession>
<keyword evidence="2" id="KW-1185">Reference proteome</keyword>
<dbReference type="AlphaFoldDB" id="A0A6H5GB36"/>
<dbReference type="Proteomes" id="UP000479000">
    <property type="component" value="Unassembled WGS sequence"/>
</dbReference>
<name>A0A6H5GB36_9HEMI</name>
<reference evidence="1 2" key="1">
    <citation type="submission" date="2020-02" db="EMBL/GenBank/DDBJ databases">
        <authorList>
            <person name="Ferguson B K."/>
        </authorList>
    </citation>
    <scope>NUCLEOTIDE SEQUENCE [LARGE SCALE GENOMIC DNA]</scope>
</reference>
<sequence>MKINRLENLNKLTGSGTADFSETSSVVSPSSEFRVSSEFCHWDTAIFSILQQQQLPAAIEKIRRSGCAHLRA</sequence>
<gene>
    <name evidence="1" type="ORF">NTEN_LOCUS6421</name>
</gene>